<gene>
    <name evidence="1" type="ORF">QQF64_004997</name>
</gene>
<protein>
    <submittedName>
        <fullName evidence="1">Uncharacterized protein</fullName>
    </submittedName>
</protein>
<evidence type="ECO:0000313" key="1">
    <source>
        <dbReference type="EMBL" id="KAL1264642.1"/>
    </source>
</evidence>
<sequence>MEGRDFAPPPHLLAERGALVHRGASRITPAGHTAVQHPGHFQPGKYYPSHIPMPPHSAQSLACSIATHYACQLSAVRKCTTLCVCVCDSAEPRWQKRQRSPSPPPHSLFFHCLMCLSRLRESQRPGPTAPITAAPSNNASARHQCRQKIIY</sequence>
<organism evidence="1 2">
    <name type="scientific">Cirrhinus molitorella</name>
    <name type="common">mud carp</name>
    <dbReference type="NCBI Taxonomy" id="172907"/>
    <lineage>
        <taxon>Eukaryota</taxon>
        <taxon>Metazoa</taxon>
        <taxon>Chordata</taxon>
        <taxon>Craniata</taxon>
        <taxon>Vertebrata</taxon>
        <taxon>Euteleostomi</taxon>
        <taxon>Actinopterygii</taxon>
        <taxon>Neopterygii</taxon>
        <taxon>Teleostei</taxon>
        <taxon>Ostariophysi</taxon>
        <taxon>Cypriniformes</taxon>
        <taxon>Cyprinidae</taxon>
        <taxon>Labeoninae</taxon>
        <taxon>Labeonini</taxon>
        <taxon>Cirrhinus</taxon>
    </lineage>
</organism>
<dbReference type="InterPro" id="IPR052429">
    <property type="entry name" value="BAH_domain_protein"/>
</dbReference>
<dbReference type="PANTHER" id="PTHR12505:SF22">
    <property type="entry name" value="BAH AND COILED-COIL DOMAIN-CONTAINING PROTEIN 1"/>
    <property type="match status" value="1"/>
</dbReference>
<evidence type="ECO:0000313" key="2">
    <source>
        <dbReference type="Proteomes" id="UP001558613"/>
    </source>
</evidence>
<keyword evidence="2" id="KW-1185">Reference proteome</keyword>
<comment type="caution">
    <text evidence="1">The sequence shown here is derived from an EMBL/GenBank/DDBJ whole genome shotgun (WGS) entry which is preliminary data.</text>
</comment>
<accession>A0ABR3MKC5</accession>
<name>A0ABR3MKC5_9TELE</name>
<dbReference type="PANTHER" id="PTHR12505">
    <property type="entry name" value="PHD FINGER TRANSCRIPTION FACTOR"/>
    <property type="match status" value="1"/>
</dbReference>
<proteinExistence type="predicted"/>
<dbReference type="Proteomes" id="UP001558613">
    <property type="component" value="Unassembled WGS sequence"/>
</dbReference>
<dbReference type="EMBL" id="JAYMGO010000012">
    <property type="protein sequence ID" value="KAL1264642.1"/>
    <property type="molecule type" value="Genomic_DNA"/>
</dbReference>
<reference evidence="1 2" key="1">
    <citation type="submission" date="2023-09" db="EMBL/GenBank/DDBJ databases">
        <authorList>
            <person name="Wang M."/>
        </authorList>
    </citation>
    <scope>NUCLEOTIDE SEQUENCE [LARGE SCALE GENOMIC DNA]</scope>
    <source>
        <strain evidence="1">GT-2023</strain>
        <tissue evidence="1">Liver</tissue>
    </source>
</reference>